<keyword evidence="3" id="KW-1185">Reference proteome</keyword>
<evidence type="ECO:0000313" key="1">
    <source>
        <dbReference type="EMBL" id="PJZ53220.1"/>
    </source>
</evidence>
<evidence type="ECO:0000313" key="2">
    <source>
        <dbReference type="EMBL" id="PJZ63972.1"/>
    </source>
</evidence>
<reference evidence="3 4" key="1">
    <citation type="submission" date="2017-07" db="EMBL/GenBank/DDBJ databases">
        <title>Leptospira spp. isolated from tropical soils.</title>
        <authorList>
            <person name="Thibeaux R."/>
            <person name="Iraola G."/>
            <person name="Ferres I."/>
            <person name="Bierque E."/>
            <person name="Girault D."/>
            <person name="Soupe-Gilbert M.-E."/>
            <person name="Picardeau M."/>
            <person name="Goarant C."/>
        </authorList>
    </citation>
    <scope>NUCLEOTIDE SEQUENCE [LARGE SCALE GENOMIC DNA]</scope>
    <source>
        <strain evidence="1 4">FH2-B-C1</strain>
        <strain evidence="2 3">FH2-B-D1</strain>
    </source>
</reference>
<dbReference type="EMBL" id="NPDV01000008">
    <property type="protein sequence ID" value="PJZ53220.1"/>
    <property type="molecule type" value="Genomic_DNA"/>
</dbReference>
<dbReference type="EMBL" id="NPDU01000001">
    <property type="protein sequence ID" value="PJZ63972.1"/>
    <property type="molecule type" value="Genomic_DNA"/>
</dbReference>
<evidence type="ECO:0000313" key="4">
    <source>
        <dbReference type="Proteomes" id="UP000232188"/>
    </source>
</evidence>
<sequence length="74" mass="8487">MNNNTSLNSFGFSKSRLERKGSFASNKTSIFFRIGSGESTLQFFILPIKSIARLKSIRKGKFEMEYFFISKDGF</sequence>
<proteinExistence type="predicted"/>
<name>A0A2M9YP10_9LEPT</name>
<comment type="caution">
    <text evidence="1">The sequence shown here is derived from an EMBL/GenBank/DDBJ whole genome shotgun (WGS) entry which is preliminary data.</text>
</comment>
<dbReference type="Proteomes" id="UP000232188">
    <property type="component" value="Unassembled WGS sequence"/>
</dbReference>
<organism evidence="1 4">
    <name type="scientific">Leptospira adleri</name>
    <dbReference type="NCBI Taxonomy" id="2023186"/>
    <lineage>
        <taxon>Bacteria</taxon>
        <taxon>Pseudomonadati</taxon>
        <taxon>Spirochaetota</taxon>
        <taxon>Spirochaetia</taxon>
        <taxon>Leptospirales</taxon>
        <taxon>Leptospiraceae</taxon>
        <taxon>Leptospira</taxon>
    </lineage>
</organism>
<protein>
    <submittedName>
        <fullName evidence="1">Uncharacterized protein</fullName>
    </submittedName>
</protein>
<accession>A0A2M9YP10</accession>
<gene>
    <name evidence="2" type="ORF">CH376_00670</name>
    <name evidence="1" type="ORF">CH380_10440</name>
</gene>
<dbReference type="AlphaFoldDB" id="A0A2M9YP10"/>
<dbReference type="Proteomes" id="UP000232149">
    <property type="component" value="Unassembled WGS sequence"/>
</dbReference>
<evidence type="ECO:0000313" key="3">
    <source>
        <dbReference type="Proteomes" id="UP000232149"/>
    </source>
</evidence>